<dbReference type="EMBL" id="VWPK01000001">
    <property type="protein sequence ID" value="KAA5614788.1"/>
    <property type="molecule type" value="Genomic_DNA"/>
</dbReference>
<dbReference type="GO" id="GO:0003723">
    <property type="term" value="F:RNA binding"/>
    <property type="evidence" value="ECO:0007669"/>
    <property type="project" value="UniProtKB-KW"/>
</dbReference>
<proteinExistence type="predicted"/>
<accession>A0A5M6J5A9</accession>
<keyword evidence="8" id="KW-1185">Reference proteome</keyword>
<gene>
    <name evidence="7" type="ORF">F1189_01145</name>
</gene>
<dbReference type="Proteomes" id="UP000325255">
    <property type="component" value="Unassembled WGS sequence"/>
</dbReference>
<evidence type="ECO:0000256" key="2">
    <source>
        <dbReference type="ARBA" id="ARBA00022723"/>
    </source>
</evidence>
<dbReference type="Pfam" id="PF10150">
    <property type="entry name" value="RNase_E_G"/>
    <property type="match status" value="1"/>
</dbReference>
<comment type="cofactor">
    <cofactor evidence="1">
        <name>Mg(2+)</name>
        <dbReference type="ChEBI" id="CHEBI:18420"/>
    </cofactor>
</comment>
<protein>
    <submittedName>
        <fullName evidence="7">Ribonuclease G</fullName>
    </submittedName>
</protein>
<dbReference type="InterPro" id="IPR004659">
    <property type="entry name" value="RNase_E/G"/>
</dbReference>
<dbReference type="GO" id="GO:0046872">
    <property type="term" value="F:metal ion binding"/>
    <property type="evidence" value="ECO:0007669"/>
    <property type="project" value="UniProtKB-KW"/>
</dbReference>
<reference evidence="7 8" key="1">
    <citation type="submission" date="2019-09" db="EMBL/GenBank/DDBJ databases">
        <title>Genome sequence of Rhodovastum atsumiense, a diverse member of the Acetobacteraceae family of non-sulfur purple photosynthetic bacteria.</title>
        <authorList>
            <person name="Meyer T."/>
            <person name="Kyndt J."/>
        </authorList>
    </citation>
    <scope>NUCLEOTIDE SEQUENCE [LARGE SCALE GENOMIC DNA]</scope>
    <source>
        <strain evidence="7 8">DSM 21279</strain>
    </source>
</reference>
<keyword evidence="5" id="KW-0694">RNA-binding</keyword>
<dbReference type="GO" id="GO:0016787">
    <property type="term" value="F:hydrolase activity"/>
    <property type="evidence" value="ECO:0007669"/>
    <property type="project" value="UniProtKB-KW"/>
</dbReference>
<evidence type="ECO:0000256" key="3">
    <source>
        <dbReference type="ARBA" id="ARBA00022801"/>
    </source>
</evidence>
<dbReference type="GO" id="GO:0006364">
    <property type="term" value="P:rRNA processing"/>
    <property type="evidence" value="ECO:0007669"/>
    <property type="project" value="TreeGrafter"/>
</dbReference>
<dbReference type="InterPro" id="IPR019307">
    <property type="entry name" value="RNA-bd_AU-1/RNase_E/G"/>
</dbReference>
<evidence type="ECO:0000259" key="6">
    <source>
        <dbReference type="Pfam" id="PF10150"/>
    </source>
</evidence>
<dbReference type="PANTHER" id="PTHR30001:SF0">
    <property type="entry name" value="RIBONUCLEASE G"/>
    <property type="match status" value="1"/>
</dbReference>
<keyword evidence="4" id="KW-0460">Magnesium</keyword>
<dbReference type="GO" id="GO:0004540">
    <property type="term" value="F:RNA nuclease activity"/>
    <property type="evidence" value="ECO:0007669"/>
    <property type="project" value="InterPro"/>
</dbReference>
<evidence type="ECO:0000256" key="5">
    <source>
        <dbReference type="ARBA" id="ARBA00022884"/>
    </source>
</evidence>
<comment type="caution">
    <text evidence="7">The sequence shown here is derived from an EMBL/GenBank/DDBJ whole genome shotgun (WGS) entry which is preliminary data.</text>
</comment>
<feature type="domain" description="RNA-binding protein AU-1/Ribonuclease E/G" evidence="6">
    <location>
        <begin position="115"/>
        <end position="237"/>
    </location>
</feature>
<dbReference type="OrthoDB" id="7256894at2"/>
<evidence type="ECO:0000313" key="7">
    <source>
        <dbReference type="EMBL" id="KAA5614788.1"/>
    </source>
</evidence>
<sequence length="321" mass="32596">MAGAFVRLDSGTDGFLPDSEGGAGLPEGSGLGVRISRAAQGGKGPRLTARLSDAERDLIGTGKPALLRRGPGTVERLAALHPEAPVLLDDPGMAARLRPALGDRIALVAAAFDDAVAAEVAALAEPVVDLPGGARLSVHPTPALTAIDVDLGSASAAQAAKGRAQMAANRGLLPALARQIRLRNLSGAILVDLGGMAAARRAKLAPDLAAALAADPARPRLLGFTALGLAEILRPRVHPPLHELLAGPHAAGLAALRTALEALLAHPGQRAPALRCTPAIAGALQADGVALDDWRRRAGAPISLRPDPSLPALAWVLEESP</sequence>
<dbReference type="PANTHER" id="PTHR30001">
    <property type="entry name" value="RIBONUCLEASE"/>
    <property type="match status" value="1"/>
</dbReference>
<organism evidence="7 8">
    <name type="scientific">Rhodovastum atsumiense</name>
    <dbReference type="NCBI Taxonomy" id="504468"/>
    <lineage>
        <taxon>Bacteria</taxon>
        <taxon>Pseudomonadati</taxon>
        <taxon>Pseudomonadota</taxon>
        <taxon>Alphaproteobacteria</taxon>
        <taxon>Acetobacterales</taxon>
        <taxon>Acetobacteraceae</taxon>
        <taxon>Rhodovastum</taxon>
    </lineage>
</organism>
<dbReference type="GO" id="GO:0005737">
    <property type="term" value="C:cytoplasm"/>
    <property type="evidence" value="ECO:0007669"/>
    <property type="project" value="TreeGrafter"/>
</dbReference>
<evidence type="ECO:0000256" key="1">
    <source>
        <dbReference type="ARBA" id="ARBA00001946"/>
    </source>
</evidence>
<name>A0A5M6J5A9_9PROT</name>
<dbReference type="AlphaFoldDB" id="A0A5M6J5A9"/>
<evidence type="ECO:0000313" key="8">
    <source>
        <dbReference type="Proteomes" id="UP000325255"/>
    </source>
</evidence>
<keyword evidence="2" id="KW-0479">Metal-binding</keyword>
<keyword evidence="3" id="KW-0378">Hydrolase</keyword>
<evidence type="ECO:0000256" key="4">
    <source>
        <dbReference type="ARBA" id="ARBA00022842"/>
    </source>
</evidence>